<dbReference type="InterPro" id="IPR032675">
    <property type="entry name" value="LRR_dom_sf"/>
</dbReference>
<organism evidence="1 2">
    <name type="scientific">Trametes coccinea (strain BRFM310)</name>
    <name type="common">Pycnoporus coccineus</name>
    <dbReference type="NCBI Taxonomy" id="1353009"/>
    <lineage>
        <taxon>Eukaryota</taxon>
        <taxon>Fungi</taxon>
        <taxon>Dikarya</taxon>
        <taxon>Basidiomycota</taxon>
        <taxon>Agaricomycotina</taxon>
        <taxon>Agaricomycetes</taxon>
        <taxon>Polyporales</taxon>
        <taxon>Polyporaceae</taxon>
        <taxon>Trametes</taxon>
    </lineage>
</organism>
<name>A0A1Y2IJF4_TRAC3</name>
<reference evidence="1 2" key="1">
    <citation type="journal article" date="2015" name="Biotechnol. Biofuels">
        <title>Enhanced degradation of softwood versus hardwood by the white-rot fungus Pycnoporus coccineus.</title>
        <authorList>
            <person name="Couturier M."/>
            <person name="Navarro D."/>
            <person name="Chevret D."/>
            <person name="Henrissat B."/>
            <person name="Piumi F."/>
            <person name="Ruiz-Duenas F.J."/>
            <person name="Martinez A.T."/>
            <person name="Grigoriev I.V."/>
            <person name="Riley R."/>
            <person name="Lipzen A."/>
            <person name="Berrin J.G."/>
            <person name="Master E.R."/>
            <person name="Rosso M.N."/>
        </authorList>
    </citation>
    <scope>NUCLEOTIDE SEQUENCE [LARGE SCALE GENOMIC DNA]</scope>
    <source>
        <strain evidence="1 2">BRFM310</strain>
    </source>
</reference>
<protein>
    <recommendedName>
        <fullName evidence="3">F-box domain-containing protein</fullName>
    </recommendedName>
</protein>
<dbReference type="AlphaFoldDB" id="A0A1Y2IJF4"/>
<dbReference type="Gene3D" id="3.80.10.10">
    <property type="entry name" value="Ribonuclease Inhibitor"/>
    <property type="match status" value="1"/>
</dbReference>
<keyword evidence="2" id="KW-1185">Reference proteome</keyword>
<proteinExistence type="predicted"/>
<evidence type="ECO:0000313" key="1">
    <source>
        <dbReference type="EMBL" id="OSD01306.1"/>
    </source>
</evidence>
<gene>
    <name evidence="1" type="ORF">PYCCODRAFT_1478585</name>
</gene>
<evidence type="ECO:0000313" key="2">
    <source>
        <dbReference type="Proteomes" id="UP000193067"/>
    </source>
</evidence>
<dbReference type="CDD" id="cd09917">
    <property type="entry name" value="F-box_SF"/>
    <property type="match status" value="1"/>
</dbReference>
<sequence>MERPRVSYDVLLLILSFSDNPTLARMMQTCKELYRPAVTCILQGLVTVHVDTSSILSLSSFLFRDPLHRIPLLRKLKIDDYYGPGWDEENLTHEGASSLKHLLDRLVAAGCLEELILYEPDDLLEEYPELFDTLGRFTLLKSIKIHGAGERSVDLLRNLESCLVTAHLAFEYWRNYDEEDFFRDHIALLSHSQHTLRELSVSRGRVEHRHENQDEPTYPNLTKLTLDNTDIIDISQYIRAFPHLQRLEMQECNTFEPDDIMMDLSDRERNEEAQKQYGSWPKLGVFDGSLCSLWELALACPISSLQLTDDDLGEVPPTMAIDVLTAARPNNLELRVCGCRVFLTDKVLRIFRHSMESLADLQSLRLDLSIAHEDREGDWHQVLDSMVSEILAPLPSLSFFKLAIKCPSISSRQSVSQNASADEDSEDSEEPLSPLLQHLADWDQTTFIERACSASRNGTLKQVEIILP</sequence>
<dbReference type="Proteomes" id="UP000193067">
    <property type="component" value="Unassembled WGS sequence"/>
</dbReference>
<evidence type="ECO:0008006" key="3">
    <source>
        <dbReference type="Google" id="ProtNLM"/>
    </source>
</evidence>
<dbReference type="EMBL" id="KZ084112">
    <property type="protein sequence ID" value="OSD01306.1"/>
    <property type="molecule type" value="Genomic_DNA"/>
</dbReference>
<dbReference type="SUPFAM" id="SSF52047">
    <property type="entry name" value="RNI-like"/>
    <property type="match status" value="1"/>
</dbReference>
<dbReference type="OrthoDB" id="2742338at2759"/>
<accession>A0A1Y2IJF4</accession>